<feature type="domain" description="Methyl-accepting transducer" evidence="6">
    <location>
        <begin position="622"/>
        <end position="851"/>
    </location>
</feature>
<keyword evidence="5" id="KW-0472">Membrane</keyword>
<feature type="region of interest" description="Disordered" evidence="4">
    <location>
        <begin position="875"/>
        <end position="903"/>
    </location>
</feature>
<dbReference type="Proteomes" id="UP000653358">
    <property type="component" value="Unassembled WGS sequence"/>
</dbReference>
<dbReference type="Gene3D" id="1.10.8.500">
    <property type="entry name" value="HAMP domain in histidine kinase"/>
    <property type="match status" value="1"/>
</dbReference>
<evidence type="ECO:0000256" key="1">
    <source>
        <dbReference type="ARBA" id="ARBA00022500"/>
    </source>
</evidence>
<feature type="transmembrane region" description="Helical" evidence="5">
    <location>
        <begin position="12"/>
        <end position="30"/>
    </location>
</feature>
<gene>
    <name evidence="8" type="ORF">GH807_05855</name>
</gene>
<sequence>MRWFYNFKIRTKILSIIGIAVIAVAILFFISCSSMNRLGQLQNSGNILSANAVTAKDATSSLYRLNSIYADAVVNRNFAEDQKAWEAAKQKELNLLQSVKNVADTEEEKNSINAAENAMNAYIAIFENQALPVIKANGDTTAIAQLDDQMDSLRNQYQDQMTKVSDSITQESADGDNQFDALVAATTQIFIGISIALLIVLIGSGTYIAQIISQKIKKAEHMIKEMRNGHLSERLNIDTHDEIGEMAMAMDGLADDLQNVVIGTMNQISQGDVSANIKVRDDQDEITPALKKTIETIRALVADATMLSKAAVAGHLDKRGNADAFNGGYKEIVQGVNDTLDAVIGPLNMAVDYVGKIGQGQIPVKITETYYGDFDTLKNSINACIDGLGALTEGNRILGKMSLNDYSETIEATYSGIYGEIALAINAVHDRLVRVVEVSTHIAAGDMTDLEALKQIGKRSDNDTLIPSLVRMIENINNLVKETEVMADIAVEGDLRNRGDASQFQGEFAKVIEGFNQTLDAVINPINVASETLNELSQGNLSITMDGDFKGDNGKIKADLNNTIAFLKRYVDEITNTLQEMSQGNFNQEITTDYQGDFQAIKNALNDITTKLSTTMSDINIAADQVKIGSQQISDGGQALSQGTTEQASAIEELTASIEEVAGETKKNAVNANQANELANTVRSHAVSGNEQMSDMVTAMVEINDSSKSISKIIKVIDDIAFQTNILALNAAVEAARAGQHGKGFAVVAEEVRSLAARSAAAAKETTGLIEGSIDKVETGTKIADQTAESLRDILNQIEKVTTLVGNIAQASNDQASEIAQITQGIEQVSQVVQTNSATAEESAAASEELSGQAELLKQMVGAFKIKNVKTKSSQIKPAVSKPQKLITPSQPIINLDDDSDKY</sequence>
<feature type="domain" description="HAMP" evidence="7">
    <location>
        <begin position="565"/>
        <end position="617"/>
    </location>
</feature>
<accession>A0ABR6WJG8</accession>
<dbReference type="InterPro" id="IPR004089">
    <property type="entry name" value="MCPsignal_dom"/>
</dbReference>
<dbReference type="EMBL" id="WJBB01000005">
    <property type="protein sequence ID" value="MBC3796576.1"/>
    <property type="molecule type" value="Genomic_DNA"/>
</dbReference>
<dbReference type="RefSeq" id="WP_148602345.1">
    <property type="nucleotide sequence ID" value="NZ_RXYB01000002.1"/>
</dbReference>
<name>A0ABR6WJG8_9FIRM</name>
<dbReference type="PANTHER" id="PTHR43531:SF11">
    <property type="entry name" value="METHYL-ACCEPTING CHEMOTAXIS PROTEIN 3"/>
    <property type="match status" value="1"/>
</dbReference>
<dbReference type="Pfam" id="PF18947">
    <property type="entry name" value="HAMP_2"/>
    <property type="match status" value="3"/>
</dbReference>
<keyword evidence="3" id="KW-0807">Transducer</keyword>
<protein>
    <submittedName>
        <fullName evidence="8">HAMP domain-containing protein</fullName>
    </submittedName>
</protein>
<dbReference type="CDD" id="cd06225">
    <property type="entry name" value="HAMP"/>
    <property type="match status" value="1"/>
</dbReference>
<dbReference type="Gene3D" id="1.10.287.950">
    <property type="entry name" value="Methyl-accepting chemotaxis protein"/>
    <property type="match status" value="1"/>
</dbReference>
<evidence type="ECO:0000313" key="9">
    <source>
        <dbReference type="Proteomes" id="UP000653358"/>
    </source>
</evidence>
<feature type="transmembrane region" description="Helical" evidence="5">
    <location>
        <begin position="189"/>
        <end position="209"/>
    </location>
</feature>
<evidence type="ECO:0000259" key="6">
    <source>
        <dbReference type="PROSITE" id="PS50111"/>
    </source>
</evidence>
<dbReference type="PROSITE" id="PS50111">
    <property type="entry name" value="CHEMOTAXIS_TRANSDUC_2"/>
    <property type="match status" value="1"/>
</dbReference>
<evidence type="ECO:0000256" key="2">
    <source>
        <dbReference type="ARBA" id="ARBA00029447"/>
    </source>
</evidence>
<dbReference type="PROSITE" id="PS50885">
    <property type="entry name" value="HAMP"/>
    <property type="match status" value="2"/>
</dbReference>
<dbReference type="PROSITE" id="PS51257">
    <property type="entry name" value="PROKAR_LIPOPROTEIN"/>
    <property type="match status" value="1"/>
</dbReference>
<dbReference type="SMART" id="SM00283">
    <property type="entry name" value="MA"/>
    <property type="match status" value="1"/>
</dbReference>
<reference evidence="8 9" key="1">
    <citation type="journal article" date="2020" name="mSystems">
        <title>Defining Genomic and Predicted Metabolic Features of the Acetobacterium Genus.</title>
        <authorList>
            <person name="Ross D.E."/>
            <person name="Marshall C.W."/>
            <person name="Gulliver D."/>
            <person name="May H.D."/>
            <person name="Norman R.S."/>
        </authorList>
    </citation>
    <scope>NUCLEOTIDE SEQUENCE [LARGE SCALE GENOMIC DNA]</scope>
    <source>
        <strain evidence="8 9">DSM 9173</strain>
    </source>
</reference>
<proteinExistence type="inferred from homology"/>
<dbReference type="Gene3D" id="1.20.120.1530">
    <property type="match status" value="2"/>
</dbReference>
<evidence type="ECO:0000256" key="5">
    <source>
        <dbReference type="SAM" id="Phobius"/>
    </source>
</evidence>
<dbReference type="Pfam" id="PF00672">
    <property type="entry name" value="HAMP"/>
    <property type="match status" value="1"/>
</dbReference>
<dbReference type="InterPro" id="IPR003660">
    <property type="entry name" value="HAMP_dom"/>
</dbReference>
<keyword evidence="5" id="KW-0812">Transmembrane</keyword>
<keyword evidence="1" id="KW-0145">Chemotaxis</keyword>
<keyword evidence="5" id="KW-1133">Transmembrane helix</keyword>
<evidence type="ECO:0000256" key="4">
    <source>
        <dbReference type="SAM" id="MobiDB-lite"/>
    </source>
</evidence>
<evidence type="ECO:0000313" key="8">
    <source>
        <dbReference type="EMBL" id="MBC3796576.1"/>
    </source>
</evidence>
<comment type="caution">
    <text evidence="8">The sequence shown here is derived from an EMBL/GenBank/DDBJ whole genome shotgun (WGS) entry which is preliminary data.</text>
</comment>
<comment type="similarity">
    <text evidence="2">Belongs to the methyl-accepting chemotaxis (MCP) protein family.</text>
</comment>
<dbReference type="Pfam" id="PF00015">
    <property type="entry name" value="MCPsignal"/>
    <property type="match status" value="1"/>
</dbReference>
<dbReference type="SUPFAM" id="SSF58104">
    <property type="entry name" value="Methyl-accepting chemotaxis protein (MCP) signaling domain"/>
    <property type="match status" value="1"/>
</dbReference>
<dbReference type="SMART" id="SM00304">
    <property type="entry name" value="HAMP"/>
    <property type="match status" value="4"/>
</dbReference>
<keyword evidence="9" id="KW-1185">Reference proteome</keyword>
<evidence type="ECO:0000259" key="7">
    <source>
        <dbReference type="PROSITE" id="PS50885"/>
    </source>
</evidence>
<feature type="domain" description="HAMP" evidence="7">
    <location>
        <begin position="210"/>
        <end position="262"/>
    </location>
</feature>
<evidence type="ECO:0000256" key="3">
    <source>
        <dbReference type="PROSITE-ProRule" id="PRU00284"/>
    </source>
</evidence>
<dbReference type="InterPro" id="IPR051310">
    <property type="entry name" value="MCP_chemotaxis"/>
</dbReference>
<dbReference type="SUPFAM" id="SSF158472">
    <property type="entry name" value="HAMP domain-like"/>
    <property type="match status" value="1"/>
</dbReference>
<organism evidence="8 9">
    <name type="scientific">Acetobacterium tundrae</name>
    <dbReference type="NCBI Taxonomy" id="132932"/>
    <lineage>
        <taxon>Bacteria</taxon>
        <taxon>Bacillati</taxon>
        <taxon>Bacillota</taxon>
        <taxon>Clostridia</taxon>
        <taxon>Eubacteriales</taxon>
        <taxon>Eubacteriaceae</taxon>
        <taxon>Acetobacterium</taxon>
    </lineage>
</organism>
<dbReference type="PANTHER" id="PTHR43531">
    <property type="entry name" value="PROTEIN ICFG"/>
    <property type="match status" value="1"/>
</dbReference>